<dbReference type="Proteomes" id="UP000054653">
    <property type="component" value="Unassembled WGS sequence"/>
</dbReference>
<name>A0A0V1DEJ4_TRIBR</name>
<dbReference type="AlphaFoldDB" id="A0A0V1DEJ4"/>
<proteinExistence type="predicted"/>
<comment type="caution">
    <text evidence="1">The sequence shown here is derived from an EMBL/GenBank/DDBJ whole genome shotgun (WGS) entry which is preliminary data.</text>
</comment>
<protein>
    <submittedName>
        <fullName evidence="1">Uncharacterized protein</fullName>
    </submittedName>
</protein>
<keyword evidence="2" id="KW-1185">Reference proteome</keyword>
<reference evidence="1 2" key="1">
    <citation type="submission" date="2015-01" db="EMBL/GenBank/DDBJ databases">
        <title>Evolution of Trichinella species and genotypes.</title>
        <authorList>
            <person name="Korhonen P.K."/>
            <person name="Edoardo P."/>
            <person name="Giuseppe L.R."/>
            <person name="Gasser R.B."/>
        </authorList>
    </citation>
    <scope>NUCLEOTIDE SEQUENCE [LARGE SCALE GENOMIC DNA]</scope>
    <source>
        <strain evidence="1">ISS120</strain>
    </source>
</reference>
<evidence type="ECO:0000313" key="1">
    <source>
        <dbReference type="EMBL" id="KRY59919.1"/>
    </source>
</evidence>
<evidence type="ECO:0000313" key="2">
    <source>
        <dbReference type="Proteomes" id="UP000054653"/>
    </source>
</evidence>
<sequence>MTEELYRASDALQAELEQDLEREKRQCAIDDWVRCRWLFRFWKSRARAIIEQARVAGCGRTHHMLLHPSTLREPVRSTEPISEQRGVLAALIARLVSRLCERSRTS</sequence>
<organism evidence="1 2">
    <name type="scientific">Trichinella britovi</name>
    <name type="common">Parasitic roundworm</name>
    <dbReference type="NCBI Taxonomy" id="45882"/>
    <lineage>
        <taxon>Eukaryota</taxon>
        <taxon>Metazoa</taxon>
        <taxon>Ecdysozoa</taxon>
        <taxon>Nematoda</taxon>
        <taxon>Enoplea</taxon>
        <taxon>Dorylaimia</taxon>
        <taxon>Trichinellida</taxon>
        <taxon>Trichinellidae</taxon>
        <taxon>Trichinella</taxon>
    </lineage>
</organism>
<gene>
    <name evidence="1" type="ORF">T03_12265</name>
</gene>
<accession>A0A0V1DEJ4</accession>
<dbReference type="EMBL" id="JYDI01000009">
    <property type="protein sequence ID" value="KRY59919.1"/>
    <property type="molecule type" value="Genomic_DNA"/>
</dbReference>